<keyword evidence="2" id="KW-0472">Membrane</keyword>
<dbReference type="Proteomes" id="UP000722125">
    <property type="component" value="Unassembled WGS sequence"/>
</dbReference>
<protein>
    <submittedName>
        <fullName evidence="4">DUF4190 domain-containing protein</fullName>
    </submittedName>
</protein>
<feature type="region of interest" description="Disordered" evidence="1">
    <location>
        <begin position="1"/>
        <end position="52"/>
    </location>
</feature>
<proteinExistence type="predicted"/>
<evidence type="ECO:0000256" key="1">
    <source>
        <dbReference type="SAM" id="MobiDB-lite"/>
    </source>
</evidence>
<dbReference type="InterPro" id="IPR025241">
    <property type="entry name" value="DUF4190"/>
</dbReference>
<sequence>MSNAAGEPNPFGPPAERSDPPVPPTTLYGSPPGYGHQPTDGTAPGYAPTAPYGTAPGYAPTSPYGPPAGYGAPAGSAAPTAYPGSAAPAAYPGYAAPSAYPGYAAPGAYPGYAGPPGWAGYVPQVPLPTDGLAIGSFVTSLVGLVLLAGLSSPVGLVLGIVSLRRIRRTGKGGRGFAIAGIVTGVLGTLYLLALVALFLWAALSLPGSGSDPGWTGGYTTTAWAPGPAAATSPAGAATP</sequence>
<accession>A0ABS5TVX4</accession>
<feature type="transmembrane region" description="Helical" evidence="2">
    <location>
        <begin position="175"/>
        <end position="203"/>
    </location>
</feature>
<name>A0ABS5TVX4_9CELL</name>
<evidence type="ECO:0000313" key="4">
    <source>
        <dbReference type="EMBL" id="MBT0993286.1"/>
    </source>
</evidence>
<evidence type="ECO:0000259" key="3">
    <source>
        <dbReference type="Pfam" id="PF13828"/>
    </source>
</evidence>
<dbReference type="RefSeq" id="WP_214346542.1">
    <property type="nucleotide sequence ID" value="NZ_JAHBOH010000001.1"/>
</dbReference>
<gene>
    <name evidence="4" type="ORF">KIN34_03160</name>
</gene>
<organism evidence="4 5">
    <name type="scientific">Cellulomonas fulva</name>
    <dbReference type="NCBI Taxonomy" id="2835530"/>
    <lineage>
        <taxon>Bacteria</taxon>
        <taxon>Bacillati</taxon>
        <taxon>Actinomycetota</taxon>
        <taxon>Actinomycetes</taxon>
        <taxon>Micrococcales</taxon>
        <taxon>Cellulomonadaceae</taxon>
        <taxon>Cellulomonas</taxon>
    </lineage>
</organism>
<evidence type="ECO:0000256" key="2">
    <source>
        <dbReference type="SAM" id="Phobius"/>
    </source>
</evidence>
<dbReference type="EMBL" id="JAHBOH010000001">
    <property type="protein sequence ID" value="MBT0993286.1"/>
    <property type="molecule type" value="Genomic_DNA"/>
</dbReference>
<comment type="caution">
    <text evidence="4">The sequence shown here is derived from an EMBL/GenBank/DDBJ whole genome shotgun (WGS) entry which is preliminary data.</text>
</comment>
<keyword evidence="2" id="KW-1133">Transmembrane helix</keyword>
<keyword evidence="2" id="KW-0812">Transmembrane</keyword>
<reference evidence="4 5" key="1">
    <citation type="submission" date="2021-05" db="EMBL/GenBank/DDBJ databases">
        <title>Description of Cellulomonas sp. DKR-3 sp. nov.</title>
        <authorList>
            <person name="Dahal R.H."/>
            <person name="Chaudhary D.K."/>
        </authorList>
    </citation>
    <scope>NUCLEOTIDE SEQUENCE [LARGE SCALE GENOMIC DNA]</scope>
    <source>
        <strain evidence="4 5">DKR-3</strain>
    </source>
</reference>
<dbReference type="Pfam" id="PF13828">
    <property type="entry name" value="DUF4190"/>
    <property type="match status" value="1"/>
</dbReference>
<evidence type="ECO:0000313" key="5">
    <source>
        <dbReference type="Proteomes" id="UP000722125"/>
    </source>
</evidence>
<keyword evidence="5" id="KW-1185">Reference proteome</keyword>
<feature type="transmembrane region" description="Helical" evidence="2">
    <location>
        <begin position="141"/>
        <end position="163"/>
    </location>
</feature>
<feature type="domain" description="DUF4190" evidence="3">
    <location>
        <begin position="132"/>
        <end position="192"/>
    </location>
</feature>